<dbReference type="Gene3D" id="3.40.30.10">
    <property type="entry name" value="Glutaredoxin"/>
    <property type="match status" value="1"/>
</dbReference>
<organism evidence="1 2">
    <name type="scientific">Kaistella flava</name>
    <name type="common">ex Peng et al. 2021</name>
    <dbReference type="NCBI Taxonomy" id="2038776"/>
    <lineage>
        <taxon>Bacteria</taxon>
        <taxon>Pseudomonadati</taxon>
        <taxon>Bacteroidota</taxon>
        <taxon>Flavobacteriia</taxon>
        <taxon>Flavobacteriales</taxon>
        <taxon>Weeksellaceae</taxon>
        <taxon>Chryseobacterium group</taxon>
        <taxon>Kaistella</taxon>
    </lineage>
</organism>
<dbReference type="KEGG" id="kfa:Q73A0000_06495"/>
<dbReference type="EMBL" id="CP040442">
    <property type="protein sequence ID" value="QOW10037.1"/>
    <property type="molecule type" value="Genomic_DNA"/>
</dbReference>
<dbReference type="InterPro" id="IPR036249">
    <property type="entry name" value="Thioredoxin-like_sf"/>
</dbReference>
<accession>A0A7M2Y710</accession>
<reference evidence="1 2" key="1">
    <citation type="submission" date="2019-05" db="EMBL/GenBank/DDBJ databases">
        <title>Chryseobacterium sp. isolated from King George Island, maritime Antarctica.</title>
        <authorList>
            <person name="Peng X."/>
        </authorList>
    </citation>
    <scope>NUCLEOTIDE SEQUENCE [LARGE SCALE GENOMIC DNA]</scope>
    <source>
        <strain evidence="1 2">7-3A</strain>
    </source>
</reference>
<dbReference type="Pfam" id="PF13899">
    <property type="entry name" value="Thioredoxin_7"/>
    <property type="match status" value="1"/>
</dbReference>
<evidence type="ECO:0000313" key="1">
    <source>
        <dbReference type="EMBL" id="QOW10037.1"/>
    </source>
</evidence>
<dbReference type="SUPFAM" id="SSF52833">
    <property type="entry name" value="Thioredoxin-like"/>
    <property type="match status" value="1"/>
</dbReference>
<name>A0A7M2Y710_9FLAO</name>
<keyword evidence="2" id="KW-1185">Reference proteome</keyword>
<evidence type="ECO:0000313" key="2">
    <source>
        <dbReference type="Proteomes" id="UP000594195"/>
    </source>
</evidence>
<proteinExistence type="predicted"/>
<protein>
    <submittedName>
        <fullName evidence="1">Thioredoxin family protein</fullName>
    </submittedName>
</protein>
<dbReference type="AlphaFoldDB" id="A0A7M2Y710"/>
<sequence>MKNTQLRIFAFSSLLITSLACSQKSDVKIAEKTTENATMTVESDSTAVLEAKKKAAAEEKAKLPKPYNDKENAEAKIAELVKQAQKENKNIILQAGGNWCIWCLRFNEFVQTTPELKNVVDENYLYYHLNYSPENKNEKVFAKYDNPGAKFGYPVFVVLDKNGKMIHTQDSSVLEEGKGYSKEKVKAFFREWAPKS</sequence>
<dbReference type="RefSeq" id="WP_193813270.1">
    <property type="nucleotide sequence ID" value="NZ_CP040442.1"/>
</dbReference>
<dbReference type="PROSITE" id="PS51257">
    <property type="entry name" value="PROKAR_LIPOPROTEIN"/>
    <property type="match status" value="1"/>
</dbReference>
<dbReference type="Proteomes" id="UP000594195">
    <property type="component" value="Chromosome"/>
</dbReference>
<gene>
    <name evidence="1" type="ORF">Q73A0000_06495</name>
</gene>